<dbReference type="AlphaFoldDB" id="A0AAJ0D4M3"/>
<evidence type="ECO:0000313" key="1">
    <source>
        <dbReference type="EMBL" id="KAK3045648.1"/>
    </source>
</evidence>
<protein>
    <submittedName>
        <fullName evidence="1">Uncharacterized protein</fullName>
    </submittedName>
</protein>
<dbReference type="Proteomes" id="UP001271007">
    <property type="component" value="Unassembled WGS sequence"/>
</dbReference>
<evidence type="ECO:0000313" key="2">
    <source>
        <dbReference type="Proteomes" id="UP001271007"/>
    </source>
</evidence>
<accession>A0AAJ0D4M3</accession>
<sequence length="128" mass="14408">MVDLGHRLKNLEEHTSYGIALVLGTKLPESYWTKILPKSGDKFDLFVDRLRAIGLFDLTREFAPVYRSLMEWSLAHMDDLTESDTSTANVPEVTASRFVSTGDQSADSYITEWRSMYHFDSPGGSGLV</sequence>
<proteinExistence type="predicted"/>
<keyword evidence="2" id="KW-1185">Reference proteome</keyword>
<organism evidence="1 2">
    <name type="scientific">Extremus antarcticus</name>
    <dbReference type="NCBI Taxonomy" id="702011"/>
    <lineage>
        <taxon>Eukaryota</taxon>
        <taxon>Fungi</taxon>
        <taxon>Dikarya</taxon>
        <taxon>Ascomycota</taxon>
        <taxon>Pezizomycotina</taxon>
        <taxon>Dothideomycetes</taxon>
        <taxon>Dothideomycetidae</taxon>
        <taxon>Mycosphaerellales</taxon>
        <taxon>Extremaceae</taxon>
        <taxon>Extremus</taxon>
    </lineage>
</organism>
<name>A0AAJ0D4M3_9PEZI</name>
<reference evidence="1" key="1">
    <citation type="submission" date="2023-04" db="EMBL/GenBank/DDBJ databases">
        <title>Black Yeasts Isolated from many extreme environments.</title>
        <authorList>
            <person name="Coleine C."/>
            <person name="Stajich J.E."/>
            <person name="Selbmann L."/>
        </authorList>
    </citation>
    <scope>NUCLEOTIDE SEQUENCE</scope>
    <source>
        <strain evidence="1">CCFEE 5312</strain>
    </source>
</reference>
<comment type="caution">
    <text evidence="1">The sequence shown here is derived from an EMBL/GenBank/DDBJ whole genome shotgun (WGS) entry which is preliminary data.</text>
</comment>
<gene>
    <name evidence="1" type="ORF">LTR09_012790</name>
</gene>
<dbReference type="EMBL" id="JAWDJX010000178">
    <property type="protein sequence ID" value="KAK3045648.1"/>
    <property type="molecule type" value="Genomic_DNA"/>
</dbReference>